<gene>
    <name evidence="2" type="primary">dppA_4</name>
    <name evidence="2" type="ORF">NCTC11075_00141</name>
</gene>
<evidence type="ECO:0000313" key="3">
    <source>
        <dbReference type="Proteomes" id="UP000270272"/>
    </source>
</evidence>
<dbReference type="EMBL" id="LR134204">
    <property type="protein sequence ID" value="VEB83541.1"/>
    <property type="molecule type" value="Genomic_DNA"/>
</dbReference>
<reference evidence="2 3" key="1">
    <citation type="submission" date="2018-12" db="EMBL/GenBank/DDBJ databases">
        <authorList>
            <consortium name="Pathogen Informatics"/>
        </authorList>
    </citation>
    <scope>NUCLEOTIDE SEQUENCE [LARGE SCALE GENOMIC DNA]</scope>
    <source>
        <strain evidence="2 3">NCTC11075</strain>
    </source>
</reference>
<organism evidence="2 3">
    <name type="scientific">Citrobacter koseri</name>
    <name type="common">Citrobacter diversus</name>
    <dbReference type="NCBI Taxonomy" id="545"/>
    <lineage>
        <taxon>Bacteria</taxon>
        <taxon>Pseudomonadati</taxon>
        <taxon>Pseudomonadota</taxon>
        <taxon>Gammaproteobacteria</taxon>
        <taxon>Enterobacterales</taxon>
        <taxon>Enterobacteriaceae</taxon>
        <taxon>Citrobacter</taxon>
    </lineage>
</organism>
<proteinExistence type="predicted"/>
<keyword evidence="1" id="KW-0732">Signal</keyword>
<feature type="signal peptide" evidence="1">
    <location>
        <begin position="1"/>
        <end position="23"/>
    </location>
</feature>
<protein>
    <submittedName>
        <fullName evidence="2">Dipeptide ABC transporter substrate-binding protein</fullName>
    </submittedName>
</protein>
<sequence>MSTGKTLLALALSALLPAGAAFAANTDTIIYCSEASPESFNPQIASSGPSFVASSQVLYNRLINFDPVKNTPVPSLATDWAISPDGKNIHVYAASGREIQQQ</sequence>
<dbReference type="Gene3D" id="3.90.76.10">
    <property type="entry name" value="Dipeptide-binding Protein, Domain 1"/>
    <property type="match status" value="1"/>
</dbReference>
<dbReference type="Proteomes" id="UP000270272">
    <property type="component" value="Chromosome"/>
</dbReference>
<dbReference type="SUPFAM" id="SSF53850">
    <property type="entry name" value="Periplasmic binding protein-like II"/>
    <property type="match status" value="1"/>
</dbReference>
<feature type="chain" id="PRO_5019005974" evidence="1">
    <location>
        <begin position="24"/>
        <end position="102"/>
    </location>
</feature>
<evidence type="ECO:0000256" key="1">
    <source>
        <dbReference type="SAM" id="SignalP"/>
    </source>
</evidence>
<accession>A0A447UF56</accession>
<evidence type="ECO:0000313" key="2">
    <source>
        <dbReference type="EMBL" id="VEB83541.1"/>
    </source>
</evidence>
<dbReference type="AlphaFoldDB" id="A0A447UF56"/>
<name>A0A447UF56_CITKO</name>